<dbReference type="PANTHER" id="PTHR31050">
    <property type="entry name" value="OS08G0413200 PROTEIN"/>
    <property type="match status" value="1"/>
</dbReference>
<dbReference type="Pfam" id="PF06880">
    <property type="entry name" value="DUF1262"/>
    <property type="match status" value="1"/>
</dbReference>
<dbReference type="PANTHER" id="PTHR31050:SF7">
    <property type="entry name" value="DUF1262 FAMILY PROTEIN"/>
    <property type="match status" value="1"/>
</dbReference>
<dbReference type="AlphaFoldDB" id="A0AAE1J7G2"/>
<evidence type="ECO:0000256" key="1">
    <source>
        <dbReference type="SAM" id="MobiDB-lite"/>
    </source>
</evidence>
<comment type="caution">
    <text evidence="2">The sequence shown here is derived from an EMBL/GenBank/DDBJ whole genome shotgun (WGS) entry which is preliminary data.</text>
</comment>
<organism evidence="2 3">
    <name type="scientific">Acacia crassicarpa</name>
    <name type="common">northern wattle</name>
    <dbReference type="NCBI Taxonomy" id="499986"/>
    <lineage>
        <taxon>Eukaryota</taxon>
        <taxon>Viridiplantae</taxon>
        <taxon>Streptophyta</taxon>
        <taxon>Embryophyta</taxon>
        <taxon>Tracheophyta</taxon>
        <taxon>Spermatophyta</taxon>
        <taxon>Magnoliopsida</taxon>
        <taxon>eudicotyledons</taxon>
        <taxon>Gunneridae</taxon>
        <taxon>Pentapetalae</taxon>
        <taxon>rosids</taxon>
        <taxon>fabids</taxon>
        <taxon>Fabales</taxon>
        <taxon>Fabaceae</taxon>
        <taxon>Caesalpinioideae</taxon>
        <taxon>mimosoid clade</taxon>
        <taxon>Acacieae</taxon>
        <taxon>Acacia</taxon>
    </lineage>
</organism>
<dbReference type="Proteomes" id="UP001293593">
    <property type="component" value="Unassembled WGS sequence"/>
</dbReference>
<protein>
    <submittedName>
        <fullName evidence="2">Uncharacterized protein</fullName>
    </submittedName>
</protein>
<accession>A0AAE1J7G2</accession>
<dbReference type="InterPro" id="IPR010683">
    <property type="entry name" value="DUF1262"/>
</dbReference>
<reference evidence="2" key="1">
    <citation type="submission" date="2023-10" db="EMBL/GenBank/DDBJ databases">
        <title>Chromosome-level genome of the transformable northern wattle, Acacia crassicarpa.</title>
        <authorList>
            <person name="Massaro I."/>
            <person name="Sinha N.R."/>
            <person name="Poethig S."/>
            <person name="Leichty A.R."/>
        </authorList>
    </citation>
    <scope>NUCLEOTIDE SEQUENCE</scope>
    <source>
        <strain evidence="2">Acra3RX</strain>
        <tissue evidence="2">Leaf</tissue>
    </source>
</reference>
<feature type="region of interest" description="Disordered" evidence="1">
    <location>
        <begin position="1"/>
        <end position="25"/>
    </location>
</feature>
<dbReference type="EMBL" id="JAWXYG010000009">
    <property type="protein sequence ID" value="KAK4263702.1"/>
    <property type="molecule type" value="Genomic_DNA"/>
</dbReference>
<gene>
    <name evidence="2" type="ORF">QN277_029083</name>
</gene>
<sequence length="391" mass="45376">MYVTRPRSLYKRDPEALRNQPEGPNSGYLVLQDEEAETYGFFGLWKKGIGNLPFPQNRNLTVEYAVSTGTSAAVYQDPVLFIPVLNQPLSSNRYYVISREGKHQGEASTCSKEEDKGKFLGCKYVKDVKSRPLNPFDDYQQFEIKKKRWGFQGKPILSDAFPPQFLRNDGWSLSTKTPRDYQLGEALGINPALRSKLPPFTFSSSSGRSSEPVVIGKWYCPFMFVKEEGVNVQDQMKLSVFYEMTLERRWEKVYSKENNGKNKEVFVDVVVKTEVAKLGDGREAVWEEGKVGEEGVMWFRNLERRGRKVGLSMAIVERMRWEEERSNYRKGNNERKEVRFEKVEKFEGMSGMWSDFGFYVLVESFVLKRMDGSIVLTYDFRHSNHVKCIWE</sequence>
<evidence type="ECO:0000313" key="3">
    <source>
        <dbReference type="Proteomes" id="UP001293593"/>
    </source>
</evidence>
<evidence type="ECO:0000313" key="2">
    <source>
        <dbReference type="EMBL" id="KAK4263702.1"/>
    </source>
</evidence>
<proteinExistence type="predicted"/>
<name>A0AAE1J7G2_9FABA</name>
<keyword evidence="3" id="KW-1185">Reference proteome</keyword>